<dbReference type="EMBL" id="CP007448">
    <property type="protein sequence ID" value="AHM73508.1"/>
    <property type="molecule type" value="Genomic_DNA"/>
</dbReference>
<protein>
    <submittedName>
        <fullName evidence="1">Uncharacterized protein</fullName>
    </submittedName>
</protein>
<gene>
    <name evidence="1" type="ORF">LC20_02255</name>
</gene>
<name>A0A7U4K161_YEREN</name>
<organism evidence="1 2">
    <name type="scientific">Yersinia enterocolitica LC20</name>
    <dbReference type="NCBI Taxonomy" id="1443113"/>
    <lineage>
        <taxon>Bacteria</taxon>
        <taxon>Pseudomonadati</taxon>
        <taxon>Pseudomonadota</taxon>
        <taxon>Gammaproteobacteria</taxon>
        <taxon>Enterobacterales</taxon>
        <taxon>Yersiniaceae</taxon>
        <taxon>Yersinia</taxon>
    </lineage>
</organism>
<proteinExistence type="predicted"/>
<sequence length="140" mass="15766">MHTINEYINEKRPVIDDGCDHGPAIIDRINQAARARLRVPYVPAPKLDKVAEPVIEHGAMVKIGNRISYGRRVMTGIYELQRLGRSPQRISVMLKMPLDRVEHILKADTSVRLELLNKVKAGPLPSEPNIMKRLAAESRA</sequence>
<dbReference type="AlphaFoldDB" id="A0A7U4K161"/>
<evidence type="ECO:0000313" key="1">
    <source>
        <dbReference type="EMBL" id="AHM73508.1"/>
    </source>
</evidence>
<reference evidence="1 2" key="1">
    <citation type="submission" date="2017-11" db="EMBL/GenBank/DDBJ databases">
        <title>The complete genome sequence and comparative genome analysis of Yersinia enterocolitica strain LC20.</title>
        <authorList>
            <person name="Shi G."/>
            <person name="Su M."/>
            <person name="Liang J."/>
            <person name="Gu W."/>
            <person name="Xiao Y."/>
            <person name="Zhang Z."/>
            <person name="Qiu H."/>
            <person name="Duan R."/>
            <person name="Zhang Z."/>
            <person name="Li Y."/>
            <person name="Zhang X."/>
            <person name="Ling Y."/>
            <person name="Song L."/>
            <person name="Chen M."/>
            <person name="Zhao Y."/>
            <person name="Wu J."/>
            <person name="Jing H."/>
            <person name="Xiao J."/>
            <person name="Wang X."/>
        </authorList>
    </citation>
    <scope>NUCLEOTIDE SEQUENCE [LARGE SCALE GENOMIC DNA]</scope>
    <source>
        <strain evidence="1 2">LC20</strain>
    </source>
</reference>
<evidence type="ECO:0000313" key="2">
    <source>
        <dbReference type="Proteomes" id="UP000230961"/>
    </source>
</evidence>
<dbReference type="KEGG" id="yel:LC20_02255"/>
<dbReference type="Proteomes" id="UP000230961">
    <property type="component" value="Chromosome"/>
</dbReference>
<accession>A0A7U4K161</accession>